<name>A0A4R3KCM5_9FIRM</name>
<dbReference type="OrthoDB" id="3199616at2"/>
<keyword evidence="4" id="KW-1185">Reference proteome</keyword>
<gene>
    <name evidence="3" type="ORF">EDC37_1034</name>
</gene>
<dbReference type="PANTHER" id="PTHR12526">
    <property type="entry name" value="GLYCOSYLTRANSFERASE"/>
    <property type="match status" value="1"/>
</dbReference>
<dbReference type="InterPro" id="IPR028098">
    <property type="entry name" value="Glyco_trans_4-like_N"/>
</dbReference>
<dbReference type="InterPro" id="IPR001296">
    <property type="entry name" value="Glyco_trans_1"/>
</dbReference>
<dbReference type="Pfam" id="PF13439">
    <property type="entry name" value="Glyco_transf_4"/>
    <property type="match status" value="1"/>
</dbReference>
<evidence type="ECO:0000313" key="3">
    <source>
        <dbReference type="EMBL" id="TCS80835.1"/>
    </source>
</evidence>
<dbReference type="RefSeq" id="WP_132547475.1">
    <property type="nucleotide sequence ID" value="NZ_SMAA01000003.1"/>
</dbReference>
<dbReference type="AlphaFoldDB" id="A0A4R3KCM5"/>
<dbReference type="Gene3D" id="3.40.50.2000">
    <property type="entry name" value="Glycogen Phosphorylase B"/>
    <property type="match status" value="2"/>
</dbReference>
<dbReference type="PANTHER" id="PTHR12526:SF630">
    <property type="entry name" value="GLYCOSYLTRANSFERASE"/>
    <property type="match status" value="1"/>
</dbReference>
<protein>
    <submittedName>
        <fullName evidence="3">Glycosyltransferase involved in cell wall biosynthesis</fullName>
    </submittedName>
</protein>
<sequence>MTKKFLNIVSGTPSGALNISMAISNYLKKQGYNVIDVFRKYNKTELTDVIVIKDKFTLDYIWSLAKFIQTTHPDIILVHGYSTHIWTKLALAYAKMDVKLIHVEHNIEKYTAFRSYLTRKMDKYTAKYICVSQGVATNLAKQGINKDKIEVIYNGIDIDKFNLPKIPHKIFTVGMVARFSKQKDQLTLIKAIEYLLKEKNIPIKLILMGAGKTKEKCISYVRERQLANNISFTEGKFADLIGHLDIFILSTHYEGLALVLCEAMAAKTPVIASNVNGTDAVIDDKYNGLLFTEGNYQELSDCILNVKNNKSFSDQLVSNGYSVVNNNFSLAKMLKLYLKNIE</sequence>
<feature type="domain" description="Glycosyl transferase family 1" evidence="1">
    <location>
        <begin position="165"/>
        <end position="322"/>
    </location>
</feature>
<keyword evidence="3" id="KW-0808">Transferase</keyword>
<organism evidence="3 4">
    <name type="scientific">Pectinatus cerevisiiphilus</name>
    <dbReference type="NCBI Taxonomy" id="86956"/>
    <lineage>
        <taxon>Bacteria</taxon>
        <taxon>Bacillati</taxon>
        <taxon>Bacillota</taxon>
        <taxon>Negativicutes</taxon>
        <taxon>Selenomonadales</taxon>
        <taxon>Selenomonadaceae</taxon>
        <taxon>Pectinatus</taxon>
    </lineage>
</organism>
<evidence type="ECO:0000259" key="2">
    <source>
        <dbReference type="Pfam" id="PF13439"/>
    </source>
</evidence>
<evidence type="ECO:0000259" key="1">
    <source>
        <dbReference type="Pfam" id="PF00534"/>
    </source>
</evidence>
<dbReference type="Pfam" id="PF00534">
    <property type="entry name" value="Glycos_transf_1"/>
    <property type="match status" value="1"/>
</dbReference>
<dbReference type="Proteomes" id="UP000295188">
    <property type="component" value="Unassembled WGS sequence"/>
</dbReference>
<proteinExistence type="predicted"/>
<accession>A0A4R3KCM5</accession>
<reference evidence="3 4" key="1">
    <citation type="submission" date="2019-03" db="EMBL/GenBank/DDBJ databases">
        <title>Genomic Encyclopedia of Type Strains, Phase IV (KMG-IV): sequencing the most valuable type-strain genomes for metagenomic binning, comparative biology and taxonomic classification.</title>
        <authorList>
            <person name="Goeker M."/>
        </authorList>
    </citation>
    <scope>NUCLEOTIDE SEQUENCE [LARGE SCALE GENOMIC DNA]</scope>
    <source>
        <strain evidence="3 4">DSM 20467</strain>
    </source>
</reference>
<dbReference type="EMBL" id="SMAA01000003">
    <property type="protein sequence ID" value="TCS80835.1"/>
    <property type="molecule type" value="Genomic_DNA"/>
</dbReference>
<evidence type="ECO:0000313" key="4">
    <source>
        <dbReference type="Proteomes" id="UP000295188"/>
    </source>
</evidence>
<dbReference type="GO" id="GO:0016757">
    <property type="term" value="F:glycosyltransferase activity"/>
    <property type="evidence" value="ECO:0007669"/>
    <property type="project" value="InterPro"/>
</dbReference>
<dbReference type="SUPFAM" id="SSF53756">
    <property type="entry name" value="UDP-Glycosyltransferase/glycogen phosphorylase"/>
    <property type="match status" value="1"/>
</dbReference>
<feature type="domain" description="Glycosyltransferase subfamily 4-like N-terminal" evidence="2">
    <location>
        <begin position="21"/>
        <end position="159"/>
    </location>
</feature>
<comment type="caution">
    <text evidence="3">The sequence shown here is derived from an EMBL/GenBank/DDBJ whole genome shotgun (WGS) entry which is preliminary data.</text>
</comment>